<dbReference type="Proteomes" id="UP000825360">
    <property type="component" value="Chromosome"/>
</dbReference>
<dbReference type="InterPro" id="IPR036291">
    <property type="entry name" value="NAD(P)-bd_dom_sf"/>
</dbReference>
<dbReference type="EMBL" id="CP079818">
    <property type="protein sequence ID" value="QXW89770.1"/>
    <property type="molecule type" value="Genomic_DNA"/>
</dbReference>
<protein>
    <submittedName>
        <fullName evidence="5">SDR family oxidoreductase</fullName>
    </submittedName>
</protein>
<evidence type="ECO:0000256" key="2">
    <source>
        <dbReference type="ARBA" id="ARBA00023002"/>
    </source>
</evidence>
<proteinExistence type="inferred from homology"/>
<accession>A0ABD7EVY3</accession>
<dbReference type="SMART" id="SM00822">
    <property type="entry name" value="PKS_KR"/>
    <property type="match status" value="1"/>
</dbReference>
<evidence type="ECO:0000256" key="3">
    <source>
        <dbReference type="RuleBase" id="RU000363"/>
    </source>
</evidence>
<dbReference type="AlphaFoldDB" id="A0ABD7EVY3"/>
<evidence type="ECO:0000256" key="1">
    <source>
        <dbReference type="ARBA" id="ARBA00006484"/>
    </source>
</evidence>
<comment type="similarity">
    <text evidence="1 3">Belongs to the short-chain dehydrogenases/reductases (SDR) family.</text>
</comment>
<dbReference type="PRINTS" id="PR00081">
    <property type="entry name" value="GDHRDH"/>
</dbReference>
<name>A0ABD7EVY3_NEIPE</name>
<dbReference type="InterPro" id="IPR002347">
    <property type="entry name" value="SDR_fam"/>
</dbReference>
<dbReference type="PANTHER" id="PTHR44196">
    <property type="entry name" value="DEHYDROGENASE/REDUCTASE SDR FAMILY MEMBER 7B"/>
    <property type="match status" value="1"/>
</dbReference>
<gene>
    <name evidence="5" type="ORF">LPB400_07020</name>
</gene>
<dbReference type="Gene3D" id="3.40.50.720">
    <property type="entry name" value="NAD(P)-binding Rossmann-like Domain"/>
    <property type="match status" value="1"/>
</dbReference>
<organism evidence="5 6">
    <name type="scientific">Neisseria perflava</name>
    <dbReference type="NCBI Taxonomy" id="33053"/>
    <lineage>
        <taxon>Bacteria</taxon>
        <taxon>Pseudomonadati</taxon>
        <taxon>Pseudomonadota</taxon>
        <taxon>Betaproteobacteria</taxon>
        <taxon>Neisseriales</taxon>
        <taxon>Neisseriaceae</taxon>
        <taxon>Neisseria</taxon>
    </lineage>
</organism>
<feature type="domain" description="Ketoreductase" evidence="4">
    <location>
        <begin position="3"/>
        <end position="201"/>
    </location>
</feature>
<keyword evidence="2" id="KW-0560">Oxidoreductase</keyword>
<evidence type="ECO:0000259" key="4">
    <source>
        <dbReference type="SMART" id="SM00822"/>
    </source>
</evidence>
<dbReference type="PRINTS" id="PR00080">
    <property type="entry name" value="SDRFAMILY"/>
</dbReference>
<dbReference type="PANTHER" id="PTHR44196:SF2">
    <property type="entry name" value="SHORT-CHAIN DEHYDROGENASE-RELATED"/>
    <property type="match status" value="1"/>
</dbReference>
<dbReference type="KEGG" id="npf:LPB400_07020"/>
<dbReference type="SUPFAM" id="SSF51735">
    <property type="entry name" value="NAD(P)-binding Rossmann-fold domains"/>
    <property type="match status" value="1"/>
</dbReference>
<dbReference type="RefSeq" id="WP_070461567.1">
    <property type="nucleotide sequence ID" value="NZ_CP079818.1"/>
</dbReference>
<dbReference type="Pfam" id="PF00106">
    <property type="entry name" value="adh_short"/>
    <property type="match status" value="1"/>
</dbReference>
<dbReference type="PIRSF" id="PIRSF000126">
    <property type="entry name" value="11-beta-HSD1"/>
    <property type="match status" value="1"/>
</dbReference>
<evidence type="ECO:0000313" key="5">
    <source>
        <dbReference type="EMBL" id="QXW89770.1"/>
    </source>
</evidence>
<dbReference type="InterPro" id="IPR057326">
    <property type="entry name" value="KR_dom"/>
</dbReference>
<reference evidence="5 6" key="1">
    <citation type="submission" date="2021-07" db="EMBL/GenBank/DDBJ databases">
        <title>Genome sequencing of Neisseria perflava LPB0400.</title>
        <authorList>
            <person name="Kim J."/>
        </authorList>
    </citation>
    <scope>NUCLEOTIDE SEQUENCE [LARGE SCALE GENOMIC DNA]</scope>
    <source>
        <strain evidence="5 6">LPB0400</strain>
    </source>
</reference>
<dbReference type="GO" id="GO:0016491">
    <property type="term" value="F:oxidoreductase activity"/>
    <property type="evidence" value="ECO:0007669"/>
    <property type="project" value="UniProtKB-KW"/>
</dbReference>
<evidence type="ECO:0000313" key="6">
    <source>
        <dbReference type="Proteomes" id="UP000825360"/>
    </source>
</evidence>
<sequence length="258" mass="27701">MVKTALITGASSGIGLELAKIHAQQGDNVVLVARSQDKLNKIAEELTAQFGIKAYVIAIDLAESNAAERIFEQTQALGIQVDYLINNAGLGGHGKFAERDLADEMHMVQVNIIALMSLTRLYLPSMLAQQSGRILNVSSTASFMPVPNQAVYYATKAFVTSFSQAVAQEVSVSGVTVTALCPGAVATGFVAAGNLQGVAAWDNAKSAQSVAQYGHKAIMRGELVAFNEGKLRFMLDWIIPFLPRHLVLKMSQMAMEKK</sequence>